<evidence type="ECO:0000259" key="3">
    <source>
        <dbReference type="Pfam" id="PF00881"/>
    </source>
</evidence>
<dbReference type="PANTHER" id="PTHR43673">
    <property type="entry name" value="NAD(P)H NITROREDUCTASE YDGI-RELATED"/>
    <property type="match status" value="1"/>
</dbReference>
<gene>
    <name evidence="4" type="ORF">CGZ75_10595</name>
</gene>
<dbReference type="Proteomes" id="UP000215145">
    <property type="component" value="Unassembled WGS sequence"/>
</dbReference>
<comment type="caution">
    <text evidence="4">The sequence shown here is derived from an EMBL/GenBank/DDBJ whole genome shotgun (WGS) entry which is preliminary data.</text>
</comment>
<dbReference type="PANTHER" id="PTHR43673:SF10">
    <property type="entry name" value="NADH DEHYDROGENASE_NAD(P)H NITROREDUCTASE XCC3605-RELATED"/>
    <property type="match status" value="1"/>
</dbReference>
<reference evidence="4 5" key="1">
    <citation type="submission" date="2017-07" db="EMBL/GenBank/DDBJ databases">
        <title>Paenibacillus herberti R33 genome sequencing and assembly.</title>
        <authorList>
            <person name="Su W."/>
        </authorList>
    </citation>
    <scope>NUCLEOTIDE SEQUENCE [LARGE SCALE GENOMIC DNA]</scope>
    <source>
        <strain evidence="4 5">R33</strain>
    </source>
</reference>
<dbReference type="GO" id="GO:0016491">
    <property type="term" value="F:oxidoreductase activity"/>
    <property type="evidence" value="ECO:0007669"/>
    <property type="project" value="UniProtKB-KW"/>
</dbReference>
<organism evidence="4 5">
    <name type="scientific">Paenibacillus herberti</name>
    <dbReference type="NCBI Taxonomy" id="1619309"/>
    <lineage>
        <taxon>Bacteria</taxon>
        <taxon>Bacillati</taxon>
        <taxon>Bacillota</taxon>
        <taxon>Bacilli</taxon>
        <taxon>Bacillales</taxon>
        <taxon>Paenibacillaceae</taxon>
        <taxon>Paenibacillus</taxon>
    </lineage>
</organism>
<keyword evidence="5" id="KW-1185">Reference proteome</keyword>
<name>A0A229P5B3_9BACL</name>
<dbReference type="AlphaFoldDB" id="A0A229P5B3"/>
<dbReference type="EMBL" id="NMUQ01000001">
    <property type="protein sequence ID" value="OXM17049.1"/>
    <property type="molecule type" value="Genomic_DNA"/>
</dbReference>
<accession>A0A229P5B3</accession>
<dbReference type="OrthoDB" id="9782629at2"/>
<dbReference type="Gene3D" id="3.40.109.10">
    <property type="entry name" value="NADH Oxidase"/>
    <property type="match status" value="1"/>
</dbReference>
<dbReference type="SUPFAM" id="SSF55469">
    <property type="entry name" value="FMN-dependent nitroreductase-like"/>
    <property type="match status" value="1"/>
</dbReference>
<evidence type="ECO:0000256" key="2">
    <source>
        <dbReference type="ARBA" id="ARBA00023002"/>
    </source>
</evidence>
<dbReference type="InterPro" id="IPR029479">
    <property type="entry name" value="Nitroreductase"/>
</dbReference>
<sequence>MSTTGQQDSQSLVDFYEVVKGRRSVRKYDPDFKLTEEEIKDLLAAAVLAPSGSNMQPWRFIVITDQELKQQLLPIAFNQEQVVAASAVIAVLVDLKAYTEAPLIYGKAVEAGYMNEETAEKLVTNMSNFVGSRPPERLLQSALIDGGLVSQQLMLAARAKGLDTVPMGGYNVDQFRELMGISERYANVMLIAVGKAAQPGHPTVRLDVDYVTSWNGFNR</sequence>
<dbReference type="Pfam" id="PF00881">
    <property type="entry name" value="Nitroreductase"/>
    <property type="match status" value="1"/>
</dbReference>
<dbReference type="RefSeq" id="WP_089524126.1">
    <property type="nucleotide sequence ID" value="NZ_NMUQ01000001.1"/>
</dbReference>
<evidence type="ECO:0000313" key="5">
    <source>
        <dbReference type="Proteomes" id="UP000215145"/>
    </source>
</evidence>
<dbReference type="InterPro" id="IPR000415">
    <property type="entry name" value="Nitroreductase-like"/>
</dbReference>
<dbReference type="CDD" id="cd02137">
    <property type="entry name" value="MhqN-like"/>
    <property type="match status" value="1"/>
</dbReference>
<keyword evidence="2" id="KW-0560">Oxidoreductase</keyword>
<protein>
    <submittedName>
        <fullName evidence="4">Nitroreductase family protein</fullName>
    </submittedName>
</protein>
<comment type="similarity">
    <text evidence="1">Belongs to the nitroreductase family.</text>
</comment>
<evidence type="ECO:0000313" key="4">
    <source>
        <dbReference type="EMBL" id="OXM17049.1"/>
    </source>
</evidence>
<evidence type="ECO:0000256" key="1">
    <source>
        <dbReference type="ARBA" id="ARBA00007118"/>
    </source>
</evidence>
<feature type="domain" description="Nitroreductase" evidence="3">
    <location>
        <begin position="19"/>
        <end position="195"/>
    </location>
</feature>
<proteinExistence type="inferred from homology"/>